<organism evidence="5 6">
    <name type="scientific">Methylobacterium gossipiicola</name>
    <dbReference type="NCBI Taxonomy" id="582675"/>
    <lineage>
        <taxon>Bacteria</taxon>
        <taxon>Pseudomonadati</taxon>
        <taxon>Pseudomonadota</taxon>
        <taxon>Alphaproteobacteria</taxon>
        <taxon>Hyphomicrobiales</taxon>
        <taxon>Methylobacteriaceae</taxon>
        <taxon>Methylobacterium</taxon>
    </lineage>
</organism>
<proteinExistence type="predicted"/>
<dbReference type="GO" id="GO:0003841">
    <property type="term" value="F:1-acylglycerol-3-phosphate O-acyltransferase activity"/>
    <property type="evidence" value="ECO:0007669"/>
    <property type="project" value="TreeGrafter"/>
</dbReference>
<dbReference type="InterPro" id="IPR002123">
    <property type="entry name" value="Plipid/glycerol_acylTrfase"/>
</dbReference>
<dbReference type="PANTHER" id="PTHR10434">
    <property type="entry name" value="1-ACYL-SN-GLYCEROL-3-PHOSPHATE ACYLTRANSFERASE"/>
    <property type="match status" value="1"/>
</dbReference>
<dbReference type="EMBL" id="FOPM01000008">
    <property type="protein sequence ID" value="SFG67957.1"/>
    <property type="molecule type" value="Genomic_DNA"/>
</dbReference>
<protein>
    <submittedName>
        <fullName evidence="5">1-acyl-sn-glycerol-3-phosphate acyltransferase</fullName>
    </submittedName>
</protein>
<dbReference type="Pfam" id="PF01553">
    <property type="entry name" value="Acyltransferase"/>
    <property type="match status" value="1"/>
</dbReference>
<keyword evidence="2 5" id="KW-0808">Transferase</keyword>
<comment type="pathway">
    <text evidence="1">Lipid metabolism.</text>
</comment>
<dbReference type="SUPFAM" id="SSF69593">
    <property type="entry name" value="Glycerol-3-phosphate (1)-acyltransferase"/>
    <property type="match status" value="1"/>
</dbReference>
<accession>A0A1I2TX46</accession>
<dbReference type="CDD" id="cd07989">
    <property type="entry name" value="LPLAT_AGPAT-like"/>
    <property type="match status" value="1"/>
</dbReference>
<gene>
    <name evidence="5" type="ORF">SAMN05192565_1083</name>
</gene>
<evidence type="ECO:0000256" key="3">
    <source>
        <dbReference type="ARBA" id="ARBA00023315"/>
    </source>
</evidence>
<dbReference type="STRING" id="582675.SAMN05192565_1083"/>
<dbReference type="SMART" id="SM00563">
    <property type="entry name" value="PlsC"/>
    <property type="match status" value="1"/>
</dbReference>
<evidence type="ECO:0000256" key="1">
    <source>
        <dbReference type="ARBA" id="ARBA00005189"/>
    </source>
</evidence>
<dbReference type="GO" id="GO:0006654">
    <property type="term" value="P:phosphatidic acid biosynthetic process"/>
    <property type="evidence" value="ECO:0007669"/>
    <property type="project" value="TreeGrafter"/>
</dbReference>
<dbReference type="Proteomes" id="UP000199229">
    <property type="component" value="Unassembled WGS sequence"/>
</dbReference>
<evidence type="ECO:0000259" key="4">
    <source>
        <dbReference type="SMART" id="SM00563"/>
    </source>
</evidence>
<evidence type="ECO:0000313" key="6">
    <source>
        <dbReference type="Proteomes" id="UP000199229"/>
    </source>
</evidence>
<reference evidence="6" key="1">
    <citation type="submission" date="2016-10" db="EMBL/GenBank/DDBJ databases">
        <authorList>
            <person name="Varghese N."/>
            <person name="Submissions S."/>
        </authorList>
    </citation>
    <scope>NUCLEOTIDE SEQUENCE [LARGE SCALE GENOMIC DNA]</scope>
    <source>
        <strain evidence="6">Gh-105</strain>
    </source>
</reference>
<evidence type="ECO:0000313" key="5">
    <source>
        <dbReference type="EMBL" id="SFG67957.1"/>
    </source>
</evidence>
<dbReference type="RefSeq" id="WP_091970940.1">
    <property type="nucleotide sequence ID" value="NZ_FOPM01000008.1"/>
</dbReference>
<evidence type="ECO:0000256" key="2">
    <source>
        <dbReference type="ARBA" id="ARBA00022679"/>
    </source>
</evidence>
<keyword evidence="3 5" id="KW-0012">Acyltransferase</keyword>
<keyword evidence="6" id="KW-1185">Reference proteome</keyword>
<dbReference type="PANTHER" id="PTHR10434:SF40">
    <property type="entry name" value="1-ACYL-SN-GLYCEROL-3-PHOSPHATE ACYLTRANSFERASE"/>
    <property type="match status" value="1"/>
</dbReference>
<feature type="domain" description="Phospholipid/glycerol acyltransferase" evidence="4">
    <location>
        <begin position="73"/>
        <end position="187"/>
    </location>
</feature>
<sequence length="250" mass="27375">MSRIRSTLFNLYWAGWTALFLAPLVVLAALGSPAKPIRAATRLWSRGILFGLARIVRLTYVEEGRANIPAEPCLIVANHQSAWETLAFLTLVPNVAIVAKRELVAIPIVGWFLRRSPMIIIDRANGTQALRVMIDESRAAIADGRSVLMFPEGTRNAITEPVQFKRGVELLYAKLGLPVLPVAVNSGLFWPHGGSRHYPGAVTVRYLPPLPPGLSGAAFLEGTQEAIEVELDRWRVPSDKRPADTLLADG</sequence>
<dbReference type="AlphaFoldDB" id="A0A1I2TX46"/>
<dbReference type="OrthoDB" id="5290997at2"/>
<name>A0A1I2TX46_9HYPH</name>